<evidence type="ECO:0000256" key="4">
    <source>
        <dbReference type="SAM" id="MobiDB-lite"/>
    </source>
</evidence>
<proteinExistence type="predicted"/>
<dbReference type="EMBL" id="JBHSJF010000008">
    <property type="protein sequence ID" value="MFC5069478.1"/>
    <property type="molecule type" value="Genomic_DNA"/>
</dbReference>
<dbReference type="InterPro" id="IPR024775">
    <property type="entry name" value="DinB-like"/>
</dbReference>
<evidence type="ECO:0000259" key="5">
    <source>
        <dbReference type="Pfam" id="PF03781"/>
    </source>
</evidence>
<dbReference type="InterPro" id="IPR051043">
    <property type="entry name" value="Sulfatase_Mod_Factor_Kinase"/>
</dbReference>
<dbReference type="InterPro" id="IPR034660">
    <property type="entry name" value="DinB/YfiT-like"/>
</dbReference>
<evidence type="ECO:0000256" key="3">
    <source>
        <dbReference type="ARBA" id="ARBA00037882"/>
    </source>
</evidence>
<gene>
    <name evidence="7" type="primary">egtB</name>
    <name evidence="7" type="ORF">ACFPFW_15780</name>
</gene>
<dbReference type="RefSeq" id="WP_114958303.1">
    <property type="nucleotide sequence ID" value="NZ_JBHSJF010000008.1"/>
</dbReference>
<keyword evidence="1" id="KW-0560">Oxidoreductase</keyword>
<feature type="domain" description="DinB-like" evidence="6">
    <location>
        <begin position="22"/>
        <end position="158"/>
    </location>
</feature>
<dbReference type="InterPro" id="IPR016187">
    <property type="entry name" value="CTDL_fold"/>
</dbReference>
<dbReference type="PANTHER" id="PTHR23150:SF36">
    <property type="entry name" value="HERCYNINE OXYGENASE"/>
    <property type="match status" value="1"/>
</dbReference>
<dbReference type="Pfam" id="PF03781">
    <property type="entry name" value="FGE-sulfatase"/>
    <property type="match status" value="2"/>
</dbReference>
<dbReference type="InterPro" id="IPR005532">
    <property type="entry name" value="SUMF_dom"/>
</dbReference>
<evidence type="ECO:0000256" key="2">
    <source>
        <dbReference type="ARBA" id="ARBA00023004"/>
    </source>
</evidence>
<comment type="caution">
    <text evidence="7">The sequence shown here is derived from an EMBL/GenBank/DDBJ whole genome shotgun (WGS) entry which is preliminary data.</text>
</comment>
<accession>A0ABV9Z6H9</accession>
<dbReference type="Pfam" id="PF12867">
    <property type="entry name" value="DinB_2"/>
    <property type="match status" value="1"/>
</dbReference>
<evidence type="ECO:0000256" key="1">
    <source>
        <dbReference type="ARBA" id="ARBA00023002"/>
    </source>
</evidence>
<dbReference type="InterPro" id="IPR042095">
    <property type="entry name" value="SUMF_sf"/>
</dbReference>
<evidence type="ECO:0000259" key="6">
    <source>
        <dbReference type="Pfam" id="PF12867"/>
    </source>
</evidence>
<comment type="pathway">
    <text evidence="3">Amino-acid biosynthesis; ergothioneine biosynthesis.</text>
</comment>
<dbReference type="SUPFAM" id="SSF109854">
    <property type="entry name" value="DinB/YfiT-like putative metalloenzymes"/>
    <property type="match status" value="1"/>
</dbReference>
<evidence type="ECO:0000313" key="7">
    <source>
        <dbReference type="EMBL" id="MFC5069478.1"/>
    </source>
</evidence>
<name>A0ABV9Z6H9_9HYPH</name>
<dbReference type="SUPFAM" id="SSF56436">
    <property type="entry name" value="C-type lectin-like"/>
    <property type="match status" value="1"/>
</dbReference>
<keyword evidence="2" id="KW-0408">Iron</keyword>
<sequence>MNDSRGEQRSARGSRAGELHRAFQTVRAQSEELARGLQPEDQTVQSMPDCSPTKWHLAHVSWFFETFLLVPHMRKYEVVHPQFPFLFNSYYEAAGPRHNRFERGLITRPTVAEVADYRDHVTRAMDDLIQGADERLWAEIEPIVEIGIHHEQQHQELILMDILNLFAANPLRPAYRPWKAQVARAAEPLKWFDYPGGVFEIGHTGESFSYDNESPRHEVLLRPFRLASRAVTNAEWIAFIEDGGYARPDLWLADGWARVKNGEYSAPYYWEKTSHGWEAMTLSGQHRVDPDAPVVHVSFYEADAYARWVGKRLPTEAEWEIAARNLPQTGNFVGSGALRPLAAPASQDHPAQMYGDVWEWTSSPYIAYPGYKPAPGAIGEYNGKFMSNQMVLRGGCCATPDGHIRPTYRNFFYPHQRWPFAGLRLAEDA</sequence>
<protein>
    <submittedName>
        <fullName evidence="7">Ergothioneine biosynthesis protein EgtB</fullName>
    </submittedName>
</protein>
<keyword evidence="8" id="KW-1185">Reference proteome</keyword>
<feature type="domain" description="Sulfatase-modifying factor enzyme-like" evidence="5">
    <location>
        <begin position="351"/>
        <end position="426"/>
    </location>
</feature>
<dbReference type="Gene3D" id="3.90.1580.10">
    <property type="entry name" value="paralog of FGE (formylglycine-generating enzyme)"/>
    <property type="match status" value="1"/>
</dbReference>
<dbReference type="NCBIfam" id="TIGR03440">
    <property type="entry name" value="egtB_TIGR03440"/>
    <property type="match status" value="1"/>
</dbReference>
<organism evidence="7 8">
    <name type="scientific">Flaviflagellibacter deserti</name>
    <dbReference type="NCBI Taxonomy" id="2267266"/>
    <lineage>
        <taxon>Bacteria</taxon>
        <taxon>Pseudomonadati</taxon>
        <taxon>Pseudomonadota</taxon>
        <taxon>Alphaproteobacteria</taxon>
        <taxon>Hyphomicrobiales</taxon>
        <taxon>Flaviflagellibacter</taxon>
    </lineage>
</organism>
<feature type="region of interest" description="Disordered" evidence="4">
    <location>
        <begin position="1"/>
        <end position="20"/>
    </location>
</feature>
<dbReference type="Proteomes" id="UP001595796">
    <property type="component" value="Unassembled WGS sequence"/>
</dbReference>
<dbReference type="InterPro" id="IPR017806">
    <property type="entry name" value="EgtB"/>
</dbReference>
<reference evidence="8" key="1">
    <citation type="journal article" date="2019" name="Int. J. Syst. Evol. Microbiol.">
        <title>The Global Catalogue of Microorganisms (GCM) 10K type strain sequencing project: providing services to taxonomists for standard genome sequencing and annotation.</title>
        <authorList>
            <consortium name="The Broad Institute Genomics Platform"/>
            <consortium name="The Broad Institute Genome Sequencing Center for Infectious Disease"/>
            <person name="Wu L."/>
            <person name="Ma J."/>
        </authorList>
    </citation>
    <scope>NUCLEOTIDE SEQUENCE [LARGE SCALE GENOMIC DNA]</scope>
    <source>
        <strain evidence="8">CGMCC 1.16444</strain>
    </source>
</reference>
<feature type="domain" description="Sulfatase-modifying factor enzyme-like" evidence="5">
    <location>
        <begin position="193"/>
        <end position="325"/>
    </location>
</feature>
<evidence type="ECO:0000313" key="8">
    <source>
        <dbReference type="Proteomes" id="UP001595796"/>
    </source>
</evidence>
<dbReference type="PANTHER" id="PTHR23150">
    <property type="entry name" value="SULFATASE MODIFYING FACTOR 1, 2"/>
    <property type="match status" value="1"/>
</dbReference>